<reference evidence="1 2" key="1">
    <citation type="journal article" date="2020" name="mSystems">
        <title>Defining Genomic and Predicted Metabolic Features of the Acetobacterium Genus.</title>
        <authorList>
            <person name="Ross D.E."/>
            <person name="Marshall C.W."/>
            <person name="Gulliver D."/>
            <person name="May H.D."/>
            <person name="Norman R.S."/>
        </authorList>
    </citation>
    <scope>NUCLEOTIDE SEQUENCE [LARGE SCALE GENOMIC DNA]</scope>
    <source>
        <strain evidence="1 2">DSM 9173</strain>
    </source>
</reference>
<organism evidence="1 2">
    <name type="scientific">Acetobacterium tundrae</name>
    <dbReference type="NCBI Taxonomy" id="132932"/>
    <lineage>
        <taxon>Bacteria</taxon>
        <taxon>Bacillati</taxon>
        <taxon>Bacillota</taxon>
        <taxon>Clostridia</taxon>
        <taxon>Eubacteriales</taxon>
        <taxon>Eubacteriaceae</taxon>
        <taxon>Acetobacterium</taxon>
    </lineage>
</organism>
<keyword evidence="2" id="KW-1185">Reference proteome</keyword>
<evidence type="ECO:0000313" key="2">
    <source>
        <dbReference type="Proteomes" id="UP000653358"/>
    </source>
</evidence>
<comment type="caution">
    <text evidence="1">The sequence shown here is derived from an EMBL/GenBank/DDBJ whole genome shotgun (WGS) entry which is preliminary data.</text>
</comment>
<sequence length="56" mass="6492">MYLEEYQAGLHEPQSDFSSFIPAMINKQWEWKTPQINVLLEQANLELGRLGSVNVK</sequence>
<gene>
    <name evidence="1" type="ORF">GH807_03015</name>
</gene>
<dbReference type="Proteomes" id="UP000653358">
    <property type="component" value="Unassembled WGS sequence"/>
</dbReference>
<proteinExistence type="predicted"/>
<dbReference type="EMBL" id="WJBB01000003">
    <property type="protein sequence ID" value="MBC3796023.1"/>
    <property type="molecule type" value="Genomic_DNA"/>
</dbReference>
<name>A0ABR6WHT4_9FIRM</name>
<dbReference type="RefSeq" id="WP_186843653.1">
    <property type="nucleotide sequence ID" value="NZ_RXYB01000004.1"/>
</dbReference>
<evidence type="ECO:0000313" key="1">
    <source>
        <dbReference type="EMBL" id="MBC3796023.1"/>
    </source>
</evidence>
<accession>A0ABR6WHT4</accession>
<protein>
    <submittedName>
        <fullName evidence="1">Uncharacterized protein</fullName>
    </submittedName>
</protein>